<evidence type="ECO:0000313" key="6">
    <source>
        <dbReference type="EMBL" id="QGR22564.1"/>
    </source>
</evidence>
<gene>
    <name evidence="6" type="ORF">D1866_11700</name>
    <name evidence="5" type="ORF">GFB69_03140</name>
</gene>
<dbReference type="InterPro" id="IPR046469">
    <property type="entry name" value="SAM_HAT_N"/>
</dbReference>
<feature type="domain" description="S-adenosyl-l-methionine hydroxide adenosyltransferase C-terminal" evidence="4">
    <location>
        <begin position="179"/>
        <end position="260"/>
    </location>
</feature>
<evidence type="ECO:0000259" key="3">
    <source>
        <dbReference type="Pfam" id="PF01887"/>
    </source>
</evidence>
<evidence type="ECO:0008006" key="9">
    <source>
        <dbReference type="Google" id="ProtNLM"/>
    </source>
</evidence>
<name>A0A650CXH1_ACIAM</name>
<keyword evidence="7" id="KW-1185">Reference proteome</keyword>
<dbReference type="InterPro" id="IPR002747">
    <property type="entry name" value="SAM_OH_AdoTrfase"/>
</dbReference>
<dbReference type="AlphaFoldDB" id="A0A650CXH1"/>
<dbReference type="Pfam" id="PF01887">
    <property type="entry name" value="SAM_HAT_N"/>
    <property type="match status" value="1"/>
</dbReference>
<sequence length="274" mass="30695">MKTRKTIAILTDFGISDNYNGVMEAVIRRINNEVDITYITPNSKNFNLYAASYLLYTAYKYFRKGSIFLVVVDPGVGTSRKALLVKSKNYFFIGPDNGVLYPAISEDGIDEVIEISNPRLYLSKNISRTFHGRDIFATTAGFVSAGVDIHTFGPKISKDELVKLIYNYNIIKDKNLVCGKIIYIDHFGNIATSIRNISFVDENVKIIFNNNRLNARKVNTFGESKGNEFLVYKNGYGFIEIGINKENASIKLNASEGEDICLEGSIQEDSSHST</sequence>
<comment type="similarity">
    <text evidence="2">Belongs to the SAM hydrolase / SAM-dependent halogenase family.</text>
</comment>
<dbReference type="SUPFAM" id="SSF101852">
    <property type="entry name" value="Bacterial fluorinating enzyme, C-terminal domain"/>
    <property type="match status" value="1"/>
</dbReference>
<dbReference type="Pfam" id="PF20257">
    <property type="entry name" value="SAM_HAT_C"/>
    <property type="match status" value="1"/>
</dbReference>
<evidence type="ECO:0000313" key="5">
    <source>
        <dbReference type="EMBL" id="MQL54771.1"/>
    </source>
</evidence>
<reference evidence="5 8" key="1">
    <citation type="submission" date="2019-10" db="EMBL/GenBank/DDBJ databases">
        <title>Comparative genomics of sulfur disproportionating microorganisms.</title>
        <authorList>
            <person name="Ward L.M."/>
            <person name="Bertran E."/>
            <person name="Johnston D."/>
        </authorList>
    </citation>
    <scope>NUCLEOTIDE SEQUENCE [LARGE SCALE GENOMIC DNA]</scope>
    <source>
        <strain evidence="5 8">DSM 3772</strain>
    </source>
</reference>
<organism evidence="6 7">
    <name type="scientific">Acidianus ambivalens</name>
    <name type="common">Desulfurolobus ambivalens</name>
    <dbReference type="NCBI Taxonomy" id="2283"/>
    <lineage>
        <taxon>Archaea</taxon>
        <taxon>Thermoproteota</taxon>
        <taxon>Thermoprotei</taxon>
        <taxon>Sulfolobales</taxon>
        <taxon>Sulfolobaceae</taxon>
        <taxon>Acidianus</taxon>
    </lineage>
</organism>
<dbReference type="PANTHER" id="PTHR35092:SF1">
    <property type="entry name" value="CHLORINASE MJ1651"/>
    <property type="match status" value="1"/>
</dbReference>
<feature type="domain" description="S-adenosyl-l-methionine hydroxide adenosyltransferase N-terminal" evidence="3">
    <location>
        <begin position="7"/>
        <end position="153"/>
    </location>
</feature>
<dbReference type="PANTHER" id="PTHR35092">
    <property type="entry name" value="CHLORINASE MJ1651"/>
    <property type="match status" value="1"/>
</dbReference>
<evidence type="ECO:0000256" key="2">
    <source>
        <dbReference type="ARBA" id="ARBA00024035"/>
    </source>
</evidence>
<dbReference type="Proteomes" id="UP000474054">
    <property type="component" value="Unassembled WGS sequence"/>
</dbReference>
<reference evidence="6 7" key="2">
    <citation type="submission" date="2019-10" db="EMBL/GenBank/DDBJ databases">
        <title>Genome Sequences from Six Type Strain Members of the Archaeal Family Sulfolobaceae: Acidianus ambivalens, Acidianus infernus, Metallosphaera prunae, Stygiolobus azoricus, Sulfolobus metallicus, and Sulfurisphaera ohwakuensis.</title>
        <authorList>
            <person name="Counts J.A."/>
            <person name="Kelly R.M."/>
        </authorList>
    </citation>
    <scope>NUCLEOTIDE SEQUENCE [LARGE SCALE GENOMIC DNA]</scope>
    <source>
        <strain evidence="6 7">LEI 10</strain>
    </source>
</reference>
<dbReference type="InterPro" id="IPR023228">
    <property type="entry name" value="SAM_OH_AdoTrfase_N_sf"/>
</dbReference>
<dbReference type="Gene3D" id="2.40.30.90">
    <property type="entry name" value="Bacterial fluorinating enzyme like"/>
    <property type="match status" value="1"/>
</dbReference>
<keyword evidence="1" id="KW-0949">S-adenosyl-L-methionine</keyword>
<dbReference type="PIRSF" id="PIRSF006779">
    <property type="entry name" value="UCP006779"/>
    <property type="match status" value="1"/>
</dbReference>
<evidence type="ECO:0000259" key="4">
    <source>
        <dbReference type="Pfam" id="PF20257"/>
    </source>
</evidence>
<evidence type="ECO:0000313" key="8">
    <source>
        <dbReference type="Proteomes" id="UP000474054"/>
    </source>
</evidence>
<dbReference type="Proteomes" id="UP000426328">
    <property type="component" value="Chromosome"/>
</dbReference>
<accession>A0A650CXH1</accession>
<dbReference type="EMBL" id="WHYS01000001">
    <property type="protein sequence ID" value="MQL54771.1"/>
    <property type="molecule type" value="Genomic_DNA"/>
</dbReference>
<dbReference type="KEGG" id="aamb:D1866_11700"/>
<proteinExistence type="inferred from homology"/>
<dbReference type="EMBL" id="CP045482">
    <property type="protein sequence ID" value="QGR22564.1"/>
    <property type="molecule type" value="Genomic_DNA"/>
</dbReference>
<dbReference type="InterPro" id="IPR023227">
    <property type="entry name" value="SAM_OH_AdoTrfase_C_sf"/>
</dbReference>
<evidence type="ECO:0000313" key="7">
    <source>
        <dbReference type="Proteomes" id="UP000426328"/>
    </source>
</evidence>
<dbReference type="SUPFAM" id="SSF102522">
    <property type="entry name" value="Bacterial fluorinating enzyme, N-terminal domain"/>
    <property type="match status" value="1"/>
</dbReference>
<evidence type="ECO:0000256" key="1">
    <source>
        <dbReference type="ARBA" id="ARBA00022691"/>
    </source>
</evidence>
<dbReference type="InterPro" id="IPR046470">
    <property type="entry name" value="SAM_HAT_C"/>
</dbReference>
<protein>
    <recommendedName>
        <fullName evidence="9">SAM-dependent chlorinase/fluorinase</fullName>
    </recommendedName>
</protein>
<dbReference type="Gene3D" id="3.40.50.10790">
    <property type="entry name" value="S-adenosyl-l-methionine hydroxide adenosyltransferase, N-terminal"/>
    <property type="match status" value="1"/>
</dbReference>